<accession>A0A183Y952</accession>
<evidence type="ECO:0000313" key="3">
    <source>
        <dbReference type="Proteomes" id="UP000270924"/>
    </source>
</evidence>
<protein>
    <submittedName>
        <fullName evidence="4">7TM_GPCR_Srx domain-containing protein</fullName>
    </submittedName>
</protein>
<keyword evidence="3" id="KW-1185">Reference proteome</keyword>
<evidence type="ECO:0000256" key="1">
    <source>
        <dbReference type="SAM" id="Phobius"/>
    </source>
</evidence>
<evidence type="ECO:0000313" key="4">
    <source>
        <dbReference type="WBParaSite" id="maker-PairedContig_425-snap-gene-0.2-mRNA-1"/>
    </source>
</evidence>
<dbReference type="Proteomes" id="UP000270924">
    <property type="component" value="Unassembled WGS sequence"/>
</dbReference>
<keyword evidence="1" id="KW-0812">Transmembrane</keyword>
<keyword evidence="1" id="KW-1133">Transmembrane helix</keyword>
<dbReference type="PROSITE" id="PS51257">
    <property type="entry name" value="PROKAR_LIPOPROTEIN"/>
    <property type="match status" value="1"/>
</dbReference>
<sequence length="65" mass="7155">MRIKKSESRPITVLPIASVTYSCTSGFTIMILGIFFNVGPHFLADKWASFAATTICWQISNTLDG</sequence>
<reference evidence="2 3" key="2">
    <citation type="submission" date="2018-11" db="EMBL/GenBank/DDBJ databases">
        <authorList>
            <consortium name="Pathogen Informatics"/>
        </authorList>
    </citation>
    <scope>NUCLEOTIDE SEQUENCE [LARGE SCALE GENOMIC DNA]</scope>
</reference>
<name>A0A183Y952_WUCBA</name>
<reference evidence="4" key="1">
    <citation type="submission" date="2016-11" db="UniProtKB">
        <authorList>
            <consortium name="WormBaseParasite"/>
        </authorList>
    </citation>
    <scope>IDENTIFICATION</scope>
    <source>
        <strain evidence="4">pt0022</strain>
    </source>
</reference>
<keyword evidence="1" id="KW-0472">Membrane</keyword>
<dbReference type="EMBL" id="UYWW01007479">
    <property type="protein sequence ID" value="VDM15273.1"/>
    <property type="molecule type" value="Genomic_DNA"/>
</dbReference>
<feature type="transmembrane region" description="Helical" evidence="1">
    <location>
        <begin position="12"/>
        <end position="36"/>
    </location>
</feature>
<gene>
    <name evidence="2" type="ORF">WBA_LOCUS8659</name>
</gene>
<organism evidence="4">
    <name type="scientific">Wuchereria bancrofti</name>
    <dbReference type="NCBI Taxonomy" id="6293"/>
    <lineage>
        <taxon>Eukaryota</taxon>
        <taxon>Metazoa</taxon>
        <taxon>Ecdysozoa</taxon>
        <taxon>Nematoda</taxon>
        <taxon>Chromadorea</taxon>
        <taxon>Rhabditida</taxon>
        <taxon>Spirurina</taxon>
        <taxon>Spiruromorpha</taxon>
        <taxon>Filarioidea</taxon>
        <taxon>Onchocercidae</taxon>
        <taxon>Wuchereria</taxon>
    </lineage>
</organism>
<dbReference type="WBParaSite" id="maker-PairedContig_425-snap-gene-0.2-mRNA-1">
    <property type="protein sequence ID" value="maker-PairedContig_425-snap-gene-0.2-mRNA-1"/>
    <property type="gene ID" value="maker-PairedContig_425-snap-gene-0.2"/>
</dbReference>
<dbReference type="AlphaFoldDB" id="A0A183Y952"/>
<evidence type="ECO:0000313" key="2">
    <source>
        <dbReference type="EMBL" id="VDM15273.1"/>
    </source>
</evidence>
<proteinExistence type="predicted"/>